<evidence type="ECO:0000313" key="1">
    <source>
        <dbReference type="EMBL" id="MFC5546174.1"/>
    </source>
</evidence>
<proteinExistence type="predicted"/>
<accession>A0ABW0RPS2</accession>
<organism evidence="1 2">
    <name type="scientific">Marinobacter koreensis</name>
    <dbReference type="NCBI Taxonomy" id="335974"/>
    <lineage>
        <taxon>Bacteria</taxon>
        <taxon>Pseudomonadati</taxon>
        <taxon>Pseudomonadota</taxon>
        <taxon>Gammaproteobacteria</taxon>
        <taxon>Pseudomonadales</taxon>
        <taxon>Marinobacteraceae</taxon>
        <taxon>Marinobacter</taxon>
    </lineage>
</organism>
<keyword evidence="2" id="KW-1185">Reference proteome</keyword>
<dbReference type="Pfam" id="PF08907">
    <property type="entry name" value="DUF1853"/>
    <property type="match status" value="1"/>
</dbReference>
<evidence type="ECO:0000313" key="2">
    <source>
        <dbReference type="Proteomes" id="UP001596055"/>
    </source>
</evidence>
<dbReference type="RefSeq" id="WP_248160439.1">
    <property type="nucleotide sequence ID" value="NZ_JAKZAJ010000006.1"/>
</dbReference>
<comment type="caution">
    <text evidence="1">The sequence shown here is derived from an EMBL/GenBank/DDBJ whole genome shotgun (WGS) entry which is preliminary data.</text>
</comment>
<protein>
    <submittedName>
        <fullName evidence="1">DUF1853 family protein</fullName>
    </submittedName>
</protein>
<dbReference type="InterPro" id="IPR015003">
    <property type="entry name" value="DUF1853"/>
</dbReference>
<reference evidence="2" key="1">
    <citation type="journal article" date="2019" name="Int. J. Syst. Evol. Microbiol.">
        <title>The Global Catalogue of Microorganisms (GCM) 10K type strain sequencing project: providing services to taxonomists for standard genome sequencing and annotation.</title>
        <authorList>
            <consortium name="The Broad Institute Genomics Platform"/>
            <consortium name="The Broad Institute Genome Sequencing Center for Infectious Disease"/>
            <person name="Wu L."/>
            <person name="Ma J."/>
        </authorList>
    </citation>
    <scope>NUCLEOTIDE SEQUENCE [LARGE SCALE GENOMIC DNA]</scope>
    <source>
        <strain evidence="2">CGMCC 4.1799</strain>
    </source>
</reference>
<name>A0ABW0RPS2_9GAMM</name>
<gene>
    <name evidence="1" type="ORF">ACFPQA_14000</name>
</gene>
<sequence length="303" mass="34977">MSENTDTRLLLPFRHPSVRHLAWTCTAPQLLHCNQSFEPACYLPTTYLQTLLEWDREPARIPKALTEAPPRRLGFYFERLYESLLTDLLGWDVLLKNQQIQTGGRTLGELDFVVFNRTDDRIEHHEIAIKFYLGVPGDNEPDRWYGPNARDRLDLKTDRLLNQQAQLTRRPETHHLLEQRGITAPLVSRVFMPGYLFYPDDGTTEISVPPTTPADHLHGTWHYASQIRRADIARCVPLRKPHWIGPWSQTTEPDPADSEAALALILQRNIPQLFAELERDSASGVWTEQRRFFLVPNSWPANG</sequence>
<dbReference type="Proteomes" id="UP001596055">
    <property type="component" value="Unassembled WGS sequence"/>
</dbReference>
<dbReference type="EMBL" id="JBHSNL010000004">
    <property type="protein sequence ID" value="MFC5546174.1"/>
    <property type="molecule type" value="Genomic_DNA"/>
</dbReference>